<proteinExistence type="predicted"/>
<name>A0A366INA5_9MICO</name>
<sequence>MNERTVTYEIDMQPILDAAKAMTDAMRSFRTPAGLLQWFEPQATCRTCNGSYRVKLLEFDVRRICPDCMAAFQRIADYWDGRGEEVAKLISAMEDSPPTDWPRFHLWLDRKAALCGIRYGRPWQEHVRDRRVL</sequence>
<organism evidence="1 2">
    <name type="scientific">Brevibacterium celere</name>
    <dbReference type="NCBI Taxonomy" id="225845"/>
    <lineage>
        <taxon>Bacteria</taxon>
        <taxon>Bacillati</taxon>
        <taxon>Actinomycetota</taxon>
        <taxon>Actinomycetes</taxon>
        <taxon>Micrococcales</taxon>
        <taxon>Brevibacteriaceae</taxon>
        <taxon>Brevibacterium</taxon>
    </lineage>
</organism>
<dbReference type="EMBL" id="QNSB01000003">
    <property type="protein sequence ID" value="RBP73065.1"/>
    <property type="molecule type" value="Genomic_DNA"/>
</dbReference>
<accession>A0A366INA5</accession>
<dbReference type="Proteomes" id="UP000253509">
    <property type="component" value="Unassembled WGS sequence"/>
</dbReference>
<gene>
    <name evidence="1" type="ORF">DFO65_103360</name>
</gene>
<comment type="caution">
    <text evidence="1">The sequence shown here is derived from an EMBL/GenBank/DDBJ whole genome shotgun (WGS) entry which is preliminary data.</text>
</comment>
<dbReference type="AlphaFoldDB" id="A0A366INA5"/>
<dbReference type="RefSeq" id="WP_113903522.1">
    <property type="nucleotide sequence ID" value="NZ_QNSB01000003.1"/>
</dbReference>
<reference evidence="1 2" key="1">
    <citation type="submission" date="2018-06" db="EMBL/GenBank/DDBJ databases">
        <title>Freshwater and sediment microbial communities from various areas in North America, analyzing microbe dynamics in response to fracking.</title>
        <authorList>
            <person name="Lamendella R."/>
        </authorList>
    </citation>
    <scope>NUCLEOTIDE SEQUENCE [LARGE SCALE GENOMIC DNA]</scope>
    <source>
        <strain evidence="1 2">3b_TX</strain>
    </source>
</reference>
<keyword evidence="2" id="KW-1185">Reference proteome</keyword>
<protein>
    <submittedName>
        <fullName evidence="1">Uncharacterized protein</fullName>
    </submittedName>
</protein>
<evidence type="ECO:0000313" key="2">
    <source>
        <dbReference type="Proteomes" id="UP000253509"/>
    </source>
</evidence>
<evidence type="ECO:0000313" key="1">
    <source>
        <dbReference type="EMBL" id="RBP73065.1"/>
    </source>
</evidence>